<comment type="caution">
    <text evidence="2">The sequence shown here is derived from an EMBL/GenBank/DDBJ whole genome shotgun (WGS) entry which is preliminary data.</text>
</comment>
<gene>
    <name evidence="2" type="ORF">ACFQV2_19320</name>
</gene>
<evidence type="ECO:0000256" key="1">
    <source>
        <dbReference type="SAM" id="Phobius"/>
    </source>
</evidence>
<protein>
    <submittedName>
        <fullName evidence="2">Uncharacterized protein</fullName>
    </submittedName>
</protein>
<reference evidence="3" key="1">
    <citation type="journal article" date="2019" name="Int. J. Syst. Evol. Microbiol.">
        <title>The Global Catalogue of Microorganisms (GCM) 10K type strain sequencing project: providing services to taxonomists for standard genome sequencing and annotation.</title>
        <authorList>
            <consortium name="The Broad Institute Genomics Platform"/>
            <consortium name="The Broad Institute Genome Sequencing Center for Infectious Disease"/>
            <person name="Wu L."/>
            <person name="Ma J."/>
        </authorList>
    </citation>
    <scope>NUCLEOTIDE SEQUENCE [LARGE SCALE GENOMIC DNA]</scope>
    <source>
        <strain evidence="3">JCM 17695</strain>
    </source>
</reference>
<sequence length="66" mass="6817">MAGAAVGDPGGGRGVPGVDVLPGGEDLLYNWPFIACAVAVSVLAGISLLRPDPLRLFRDDDELVRV</sequence>
<dbReference type="Proteomes" id="UP001596512">
    <property type="component" value="Unassembled WGS sequence"/>
</dbReference>
<proteinExistence type="predicted"/>
<evidence type="ECO:0000313" key="2">
    <source>
        <dbReference type="EMBL" id="MFC7615328.1"/>
    </source>
</evidence>
<evidence type="ECO:0000313" key="3">
    <source>
        <dbReference type="Proteomes" id="UP001596512"/>
    </source>
</evidence>
<keyword evidence="1" id="KW-0472">Membrane</keyword>
<name>A0ABW2TRD4_9PSEU</name>
<organism evidence="2 3">
    <name type="scientific">Actinokineospora soli</name>
    <dbReference type="NCBI Taxonomy" id="1048753"/>
    <lineage>
        <taxon>Bacteria</taxon>
        <taxon>Bacillati</taxon>
        <taxon>Actinomycetota</taxon>
        <taxon>Actinomycetes</taxon>
        <taxon>Pseudonocardiales</taxon>
        <taxon>Pseudonocardiaceae</taxon>
        <taxon>Actinokineospora</taxon>
    </lineage>
</organism>
<keyword evidence="1" id="KW-0812">Transmembrane</keyword>
<feature type="transmembrane region" description="Helical" evidence="1">
    <location>
        <begin position="29"/>
        <end position="49"/>
    </location>
</feature>
<accession>A0ABW2TRD4</accession>
<keyword evidence="1" id="KW-1133">Transmembrane helix</keyword>
<keyword evidence="3" id="KW-1185">Reference proteome</keyword>
<dbReference type="EMBL" id="JBHTEY010000004">
    <property type="protein sequence ID" value="MFC7615328.1"/>
    <property type="molecule type" value="Genomic_DNA"/>
</dbReference>